<feature type="transmembrane region" description="Helical" evidence="1">
    <location>
        <begin position="50"/>
        <end position="71"/>
    </location>
</feature>
<feature type="transmembrane region" description="Helical" evidence="1">
    <location>
        <begin position="177"/>
        <end position="200"/>
    </location>
</feature>
<sequence>MTASQLPTSHLVYDTNSAFAKVFIGLQLSGLIGNLVVLAIAYFSPVSRHISWFSFIILWILYSLGFLILFFSGHYHDEPPPFGLCMFQSAIIHTSAPSATAGTLALVFQLYVSVHSAVSSHAIPYQGLWLKIILILPYAVGAALVAMSLILGLVISSNTTFNVVEYCAVNQRIPGRVTAGLSIAFIIPVLIINCMIYLILRKHWSEFRASHLRQSRSLFIRASVFSVCAFMALGAGLGFFLIVYTASSKEPFNEVVAKMQLAYDIMNMFLSLFPVMVMLVFGTHKDILLRLLFWKKAYSISESSVPNISLTITSTGDVTQVSEELRRGFHRHLQSRHCLRWLSLRCQKVRVAWNLILNTSKDNPLGSLHNSLIAILDSEI</sequence>
<organism evidence="2 3">
    <name type="scientific">Gymnopus androsaceus JB14</name>
    <dbReference type="NCBI Taxonomy" id="1447944"/>
    <lineage>
        <taxon>Eukaryota</taxon>
        <taxon>Fungi</taxon>
        <taxon>Dikarya</taxon>
        <taxon>Basidiomycota</taxon>
        <taxon>Agaricomycotina</taxon>
        <taxon>Agaricomycetes</taxon>
        <taxon>Agaricomycetidae</taxon>
        <taxon>Agaricales</taxon>
        <taxon>Marasmiineae</taxon>
        <taxon>Omphalotaceae</taxon>
        <taxon>Gymnopus</taxon>
    </lineage>
</organism>
<keyword evidence="1" id="KW-1133">Transmembrane helix</keyword>
<dbReference type="SUPFAM" id="SSF81321">
    <property type="entry name" value="Family A G protein-coupled receptor-like"/>
    <property type="match status" value="1"/>
</dbReference>
<evidence type="ECO:0000313" key="3">
    <source>
        <dbReference type="Proteomes" id="UP000799118"/>
    </source>
</evidence>
<feature type="transmembrane region" description="Helical" evidence="1">
    <location>
        <begin position="20"/>
        <end position="43"/>
    </location>
</feature>
<accession>A0A6A4H2B3</accession>
<feature type="transmembrane region" description="Helical" evidence="1">
    <location>
        <begin position="220"/>
        <end position="245"/>
    </location>
</feature>
<reference evidence="2" key="1">
    <citation type="journal article" date="2019" name="Environ. Microbiol.">
        <title>Fungal ecological strategies reflected in gene transcription - a case study of two litter decomposers.</title>
        <authorList>
            <person name="Barbi F."/>
            <person name="Kohler A."/>
            <person name="Barry K."/>
            <person name="Baskaran P."/>
            <person name="Daum C."/>
            <person name="Fauchery L."/>
            <person name="Ihrmark K."/>
            <person name="Kuo A."/>
            <person name="LaButti K."/>
            <person name="Lipzen A."/>
            <person name="Morin E."/>
            <person name="Grigoriev I.V."/>
            <person name="Henrissat B."/>
            <person name="Lindahl B."/>
            <person name="Martin F."/>
        </authorList>
    </citation>
    <scope>NUCLEOTIDE SEQUENCE</scope>
    <source>
        <strain evidence="2">JB14</strain>
    </source>
</reference>
<evidence type="ECO:0008006" key="4">
    <source>
        <dbReference type="Google" id="ProtNLM"/>
    </source>
</evidence>
<feature type="transmembrane region" description="Helical" evidence="1">
    <location>
        <begin position="132"/>
        <end position="157"/>
    </location>
</feature>
<dbReference type="AlphaFoldDB" id="A0A6A4H2B3"/>
<evidence type="ECO:0000313" key="2">
    <source>
        <dbReference type="EMBL" id="KAE9392201.1"/>
    </source>
</evidence>
<keyword evidence="3" id="KW-1185">Reference proteome</keyword>
<dbReference type="Gene3D" id="1.20.1070.10">
    <property type="entry name" value="Rhodopsin 7-helix transmembrane proteins"/>
    <property type="match status" value="1"/>
</dbReference>
<keyword evidence="1" id="KW-0812">Transmembrane</keyword>
<feature type="transmembrane region" description="Helical" evidence="1">
    <location>
        <begin position="91"/>
        <end position="112"/>
    </location>
</feature>
<protein>
    <recommendedName>
        <fullName evidence="4">G-protein coupled receptors family 1 profile domain-containing protein</fullName>
    </recommendedName>
</protein>
<proteinExistence type="predicted"/>
<evidence type="ECO:0000256" key="1">
    <source>
        <dbReference type="SAM" id="Phobius"/>
    </source>
</evidence>
<feature type="transmembrane region" description="Helical" evidence="1">
    <location>
        <begin position="265"/>
        <end position="283"/>
    </location>
</feature>
<name>A0A6A4H2B3_9AGAR</name>
<dbReference type="OrthoDB" id="2896404at2759"/>
<gene>
    <name evidence="2" type="ORF">BT96DRAFT_1023723</name>
</gene>
<dbReference type="Proteomes" id="UP000799118">
    <property type="component" value="Unassembled WGS sequence"/>
</dbReference>
<dbReference type="EMBL" id="ML769602">
    <property type="protein sequence ID" value="KAE9392201.1"/>
    <property type="molecule type" value="Genomic_DNA"/>
</dbReference>
<keyword evidence="1" id="KW-0472">Membrane</keyword>